<dbReference type="GO" id="GO:0016226">
    <property type="term" value="P:iron-sulfur cluster assembly"/>
    <property type="evidence" value="ECO:0007669"/>
    <property type="project" value="InterPro"/>
</dbReference>
<dbReference type="GO" id="GO:0051537">
    <property type="term" value="F:2 iron, 2 sulfur cluster binding"/>
    <property type="evidence" value="ECO:0007669"/>
    <property type="project" value="TreeGrafter"/>
</dbReference>
<dbReference type="InterPro" id="IPR036524">
    <property type="entry name" value="Frataxin/CyaY_sf"/>
</dbReference>
<dbReference type="AlphaFoldDB" id="F2S336"/>
<organism evidence="4 5">
    <name type="scientific">Trichophyton tonsurans (strain CBS 112818)</name>
    <name type="common">Scalp ringworm fungus</name>
    <dbReference type="NCBI Taxonomy" id="647933"/>
    <lineage>
        <taxon>Eukaryota</taxon>
        <taxon>Fungi</taxon>
        <taxon>Dikarya</taxon>
        <taxon>Ascomycota</taxon>
        <taxon>Pezizomycotina</taxon>
        <taxon>Eurotiomycetes</taxon>
        <taxon>Eurotiomycetidae</taxon>
        <taxon>Onygenales</taxon>
        <taxon>Arthrodermataceae</taxon>
        <taxon>Trichophyton</taxon>
    </lineage>
</organism>
<dbReference type="PANTHER" id="PTHR16821:SF2">
    <property type="entry name" value="FRATAXIN, MITOCHONDRIAL"/>
    <property type="match status" value="1"/>
</dbReference>
<dbReference type="PROSITE" id="PS50810">
    <property type="entry name" value="FRATAXIN_2"/>
    <property type="match status" value="1"/>
</dbReference>
<keyword evidence="3" id="KW-0408">Iron</keyword>
<dbReference type="SMART" id="SM01219">
    <property type="entry name" value="Frataxin_Cyay"/>
    <property type="match status" value="1"/>
</dbReference>
<dbReference type="GO" id="GO:0006826">
    <property type="term" value="P:iron ion transport"/>
    <property type="evidence" value="ECO:0007669"/>
    <property type="project" value="UniProtKB-KW"/>
</dbReference>
<evidence type="ECO:0000256" key="1">
    <source>
        <dbReference type="ARBA" id="ARBA00008183"/>
    </source>
</evidence>
<keyword evidence="2" id="KW-0813">Transport</keyword>
<proteinExistence type="inferred from homology"/>
<dbReference type="EMBL" id="GG698506">
    <property type="protein sequence ID" value="EGD97976.1"/>
    <property type="molecule type" value="Genomic_DNA"/>
</dbReference>
<evidence type="ECO:0008006" key="6">
    <source>
        <dbReference type="Google" id="ProtNLM"/>
    </source>
</evidence>
<dbReference type="GO" id="GO:0004322">
    <property type="term" value="F:ferroxidase activity"/>
    <property type="evidence" value="ECO:0007669"/>
    <property type="project" value="TreeGrafter"/>
</dbReference>
<evidence type="ECO:0000313" key="5">
    <source>
        <dbReference type="Proteomes" id="UP000009172"/>
    </source>
</evidence>
<evidence type="ECO:0000313" key="4">
    <source>
        <dbReference type="EMBL" id="EGD97976.1"/>
    </source>
</evidence>
<keyword evidence="2" id="KW-0406">Ion transport</keyword>
<keyword evidence="2" id="KW-0410">Iron transport</keyword>
<dbReference type="HOGENOM" id="CLU_080880_0_0_1"/>
<keyword evidence="5" id="KW-1185">Reference proteome</keyword>
<dbReference type="InterPro" id="IPR002908">
    <property type="entry name" value="Frataxin/CyaY"/>
</dbReference>
<dbReference type="Gene3D" id="3.30.920.10">
    <property type="entry name" value="Frataxin/CyaY"/>
    <property type="match status" value="1"/>
</dbReference>
<dbReference type="GO" id="GO:0006879">
    <property type="term" value="P:intracellular iron ion homeostasis"/>
    <property type="evidence" value="ECO:0007669"/>
    <property type="project" value="TreeGrafter"/>
</dbReference>
<dbReference type="GO" id="GO:0034986">
    <property type="term" value="F:iron chaperone activity"/>
    <property type="evidence" value="ECO:0007669"/>
    <property type="project" value="TreeGrafter"/>
</dbReference>
<dbReference type="OrthoDB" id="1897642at2759"/>
<dbReference type="Proteomes" id="UP000009172">
    <property type="component" value="Unassembled WGS sequence"/>
</dbReference>
<name>F2S336_TRIT1</name>
<evidence type="ECO:0000256" key="2">
    <source>
        <dbReference type="ARBA" id="ARBA00022496"/>
    </source>
</evidence>
<gene>
    <name evidence="4" type="ORF">TESG_05275</name>
</gene>
<accession>F2S336</accession>
<comment type="similarity">
    <text evidence="1">Belongs to the frataxin family.</text>
</comment>
<dbReference type="GO" id="GO:0008199">
    <property type="term" value="F:ferric iron binding"/>
    <property type="evidence" value="ECO:0007669"/>
    <property type="project" value="InterPro"/>
</dbReference>
<dbReference type="PANTHER" id="PTHR16821">
    <property type="entry name" value="FRATAXIN"/>
    <property type="match status" value="1"/>
</dbReference>
<dbReference type="GO" id="GO:0005739">
    <property type="term" value="C:mitochondrion"/>
    <property type="evidence" value="ECO:0007669"/>
    <property type="project" value="TreeGrafter"/>
</dbReference>
<reference evidence="5" key="1">
    <citation type="journal article" date="2012" name="MBio">
        <title>Comparative genome analysis of Trichophyton rubrum and related dermatophytes reveals candidate genes involved in infection.</title>
        <authorList>
            <person name="Martinez D.A."/>
            <person name="Oliver B.G."/>
            <person name="Graeser Y."/>
            <person name="Goldberg J.M."/>
            <person name="Li W."/>
            <person name="Martinez-Rossi N.M."/>
            <person name="Monod M."/>
            <person name="Shelest E."/>
            <person name="Barton R.C."/>
            <person name="Birch E."/>
            <person name="Brakhage A.A."/>
            <person name="Chen Z."/>
            <person name="Gurr S.J."/>
            <person name="Heiman D."/>
            <person name="Heitman J."/>
            <person name="Kosti I."/>
            <person name="Rossi A."/>
            <person name="Saif S."/>
            <person name="Samalova M."/>
            <person name="Saunders C.W."/>
            <person name="Shea T."/>
            <person name="Summerbell R.C."/>
            <person name="Xu J."/>
            <person name="Young S."/>
            <person name="Zeng Q."/>
            <person name="Birren B.W."/>
            <person name="Cuomo C.A."/>
            <person name="White T.C."/>
        </authorList>
    </citation>
    <scope>NUCLEOTIDE SEQUENCE [LARGE SCALE GENOMIC DNA]</scope>
    <source>
        <strain evidence="5">CBS 112818</strain>
    </source>
</reference>
<dbReference type="SUPFAM" id="SSF55387">
    <property type="entry name" value="Frataxin/Nqo15-like"/>
    <property type="match status" value="1"/>
</dbReference>
<protein>
    <recommendedName>
        <fullName evidence="6">Ferroxidase</fullName>
    </recommendedName>
</protein>
<evidence type="ECO:0000256" key="3">
    <source>
        <dbReference type="ARBA" id="ARBA00023004"/>
    </source>
</evidence>
<dbReference type="GO" id="GO:0008198">
    <property type="term" value="F:ferrous iron binding"/>
    <property type="evidence" value="ECO:0007669"/>
    <property type="project" value="TreeGrafter"/>
</dbReference>
<dbReference type="Pfam" id="PF01491">
    <property type="entry name" value="Frataxin_Cyay"/>
    <property type="match status" value="1"/>
</dbReference>
<sequence length="221" mass="24700">MLYKVSSRGALRSLLSSSRAHRSRITAAATRTQSRAIRPTVFRSIPQRSFCSSPASFKGITPGSSDPAPPNPEPNYIGVKQVTEASYISEPEYRDRSEEYINALMAEIERTQEEQGSEVEAEYSLFLLTHVRHRAGVLNVVVPGIGTYVLNKQAPEQADMLSSPISGPKRFDWVIQGDEMTEKEGTRDYIGGQWIYLRDGTNLTDILNAELNLELRAKIHE</sequence>